<organism evidence="1">
    <name type="scientific">Trypanosoma vivax (strain Y486)</name>
    <dbReference type="NCBI Taxonomy" id="1055687"/>
    <lineage>
        <taxon>Eukaryota</taxon>
        <taxon>Discoba</taxon>
        <taxon>Euglenozoa</taxon>
        <taxon>Kinetoplastea</taxon>
        <taxon>Metakinetoplastina</taxon>
        <taxon>Trypanosomatida</taxon>
        <taxon>Trypanosomatidae</taxon>
        <taxon>Trypanosoma</taxon>
        <taxon>Duttonella</taxon>
    </lineage>
</organism>
<dbReference type="EMBL" id="HE573027">
    <property type="protein sequence ID" value="CCC53607.1"/>
    <property type="molecule type" value="Genomic_DNA"/>
</dbReference>
<name>G0UCP7_TRYVY</name>
<evidence type="ECO:0000313" key="1">
    <source>
        <dbReference type="EMBL" id="CCC53607.1"/>
    </source>
</evidence>
<gene>
    <name evidence="1" type="ORF">TVY486_1110910</name>
</gene>
<accession>G0UCP7</accession>
<dbReference type="AlphaFoldDB" id="G0UCP7"/>
<dbReference type="VEuPathDB" id="TriTrypDB:TvY486_1110910"/>
<sequence length="114" mass="12749">MNPQQALVCRVVGVPWKRHVRDLDASMCHVFHGVYSALCGCVCGSSGLLLRVHRVLSPPPPQFTVFSYSCPDFYSPHASARFTIILLTQPRPYTFLRATVSCCFLNYIPLAPYS</sequence>
<proteinExistence type="predicted"/>
<reference evidence="1" key="1">
    <citation type="journal article" date="2012" name="Proc. Natl. Acad. Sci. U.S.A.">
        <title>Antigenic diversity is generated by distinct evolutionary mechanisms in African trypanosome species.</title>
        <authorList>
            <person name="Jackson A.P."/>
            <person name="Berry A."/>
            <person name="Aslett M."/>
            <person name="Allison H.C."/>
            <person name="Burton P."/>
            <person name="Vavrova-Anderson J."/>
            <person name="Brown R."/>
            <person name="Browne H."/>
            <person name="Corton N."/>
            <person name="Hauser H."/>
            <person name="Gamble J."/>
            <person name="Gilderthorp R."/>
            <person name="Marcello L."/>
            <person name="McQuillan J."/>
            <person name="Otto T.D."/>
            <person name="Quail M.A."/>
            <person name="Sanders M.J."/>
            <person name="van Tonder A."/>
            <person name="Ginger M.L."/>
            <person name="Field M.C."/>
            <person name="Barry J.D."/>
            <person name="Hertz-Fowler C."/>
            <person name="Berriman M."/>
        </authorList>
    </citation>
    <scope>NUCLEOTIDE SEQUENCE</scope>
    <source>
        <strain evidence="1">Y486</strain>
    </source>
</reference>
<protein>
    <submittedName>
        <fullName evidence="1">Uncharacterized protein</fullName>
    </submittedName>
</protein>